<organism evidence="3 4">
    <name type="scientific">Crotalaria pallida</name>
    <name type="common">Smooth rattlebox</name>
    <name type="synonym">Crotalaria striata</name>
    <dbReference type="NCBI Taxonomy" id="3830"/>
    <lineage>
        <taxon>Eukaryota</taxon>
        <taxon>Viridiplantae</taxon>
        <taxon>Streptophyta</taxon>
        <taxon>Embryophyta</taxon>
        <taxon>Tracheophyta</taxon>
        <taxon>Spermatophyta</taxon>
        <taxon>Magnoliopsida</taxon>
        <taxon>eudicotyledons</taxon>
        <taxon>Gunneridae</taxon>
        <taxon>Pentapetalae</taxon>
        <taxon>rosids</taxon>
        <taxon>fabids</taxon>
        <taxon>Fabales</taxon>
        <taxon>Fabaceae</taxon>
        <taxon>Papilionoideae</taxon>
        <taxon>50 kb inversion clade</taxon>
        <taxon>genistoids sensu lato</taxon>
        <taxon>core genistoids</taxon>
        <taxon>Crotalarieae</taxon>
        <taxon>Crotalaria</taxon>
    </lineage>
</organism>
<evidence type="ECO:0000313" key="3">
    <source>
        <dbReference type="EMBL" id="KAK7255344.1"/>
    </source>
</evidence>
<keyword evidence="2" id="KW-1133">Transmembrane helix</keyword>
<accession>A0AAN9EDD0</accession>
<comment type="caution">
    <text evidence="3">The sequence shown here is derived from an EMBL/GenBank/DDBJ whole genome shotgun (WGS) entry which is preliminary data.</text>
</comment>
<feature type="region of interest" description="Disordered" evidence="1">
    <location>
        <begin position="1"/>
        <end position="124"/>
    </location>
</feature>
<feature type="transmembrane region" description="Helical" evidence="2">
    <location>
        <begin position="329"/>
        <end position="350"/>
    </location>
</feature>
<feature type="transmembrane region" description="Helical" evidence="2">
    <location>
        <begin position="247"/>
        <end position="264"/>
    </location>
</feature>
<keyword evidence="4" id="KW-1185">Reference proteome</keyword>
<name>A0AAN9EDD0_CROPI</name>
<proteinExistence type="predicted"/>
<dbReference type="AlphaFoldDB" id="A0AAN9EDD0"/>
<dbReference type="EMBL" id="JAYWIO010000006">
    <property type="protein sequence ID" value="KAK7255344.1"/>
    <property type="molecule type" value="Genomic_DNA"/>
</dbReference>
<dbReference type="PANTHER" id="PTHR35469:SF5">
    <property type="entry name" value="TRANSMEMBRANE PROTEIN"/>
    <property type="match status" value="1"/>
</dbReference>
<feature type="compositionally biased region" description="Polar residues" evidence="1">
    <location>
        <begin position="216"/>
        <end position="226"/>
    </location>
</feature>
<feature type="compositionally biased region" description="Low complexity" evidence="1">
    <location>
        <begin position="201"/>
        <end position="210"/>
    </location>
</feature>
<feature type="compositionally biased region" description="Polar residues" evidence="1">
    <location>
        <begin position="164"/>
        <end position="177"/>
    </location>
</feature>
<protein>
    <submittedName>
        <fullName evidence="3">Uncharacterized protein</fullName>
    </submittedName>
</protein>
<keyword evidence="2" id="KW-0472">Membrane</keyword>
<reference evidence="3 4" key="1">
    <citation type="submission" date="2024-01" db="EMBL/GenBank/DDBJ databases">
        <title>The genomes of 5 underutilized Papilionoideae crops provide insights into root nodulation and disease resistanc.</title>
        <authorList>
            <person name="Yuan L."/>
        </authorList>
    </citation>
    <scope>NUCLEOTIDE SEQUENCE [LARGE SCALE GENOMIC DNA]</scope>
    <source>
        <strain evidence="3">ZHUSHIDOU_FW_LH</strain>
        <tissue evidence="3">Leaf</tissue>
    </source>
</reference>
<feature type="compositionally biased region" description="Polar residues" evidence="1">
    <location>
        <begin position="37"/>
        <end position="51"/>
    </location>
</feature>
<dbReference type="PANTHER" id="PTHR35469">
    <property type="entry name" value="TRANSMEMBRANE PROTEIN"/>
    <property type="match status" value="1"/>
</dbReference>
<keyword evidence="2" id="KW-0812">Transmembrane</keyword>
<evidence type="ECO:0000256" key="2">
    <source>
        <dbReference type="SAM" id="Phobius"/>
    </source>
</evidence>
<feature type="region of interest" description="Disordered" evidence="1">
    <location>
        <begin position="153"/>
        <end position="226"/>
    </location>
</feature>
<sequence>MASNNNVNGEKGERRRRIAERGSDRMALITGRINALPPTQNSGTSSPTQRQPPRHAQSLSYHHHEPDLADDLVNPRHSRPHSLSPAFYSDYHEDQDQDHHTGSAEVKHVASNPSSRLKHQSGFKYSNFNNFDNIVEEEPLIQEESGTISEINYQKSEHDDGAKTKTSPVTSRTQNGALDTKTKTSSVTSRTQNGALDTKTKTSSVTSRTRNGALGTKQQTKPGRQKHTFFSSRELNLCILASETTRALSSLIIALLVVFFYMISESIVATRPPYIVLLTDITIVLAHLHRIKAKVSEEAEGESVEAHGDEHNWGDAVKLMERGLVAYQAIRGIFIDCSIYIVVVVCGISLM</sequence>
<gene>
    <name evidence="3" type="ORF">RIF29_28752</name>
</gene>
<evidence type="ECO:0000256" key="1">
    <source>
        <dbReference type="SAM" id="MobiDB-lite"/>
    </source>
</evidence>
<dbReference type="Proteomes" id="UP001372338">
    <property type="component" value="Unassembled WGS sequence"/>
</dbReference>
<evidence type="ECO:0000313" key="4">
    <source>
        <dbReference type="Proteomes" id="UP001372338"/>
    </source>
</evidence>
<feature type="compositionally biased region" description="Basic and acidic residues" evidence="1">
    <location>
        <begin position="90"/>
        <end position="108"/>
    </location>
</feature>